<feature type="compositionally biased region" description="Polar residues" evidence="1">
    <location>
        <begin position="127"/>
        <end position="140"/>
    </location>
</feature>
<dbReference type="EMBL" id="KL198042">
    <property type="protein sequence ID" value="KDQ13670.1"/>
    <property type="molecule type" value="Genomic_DNA"/>
</dbReference>
<keyword evidence="4" id="KW-1185">Reference proteome</keyword>
<dbReference type="InParanoid" id="A0A067MG26"/>
<dbReference type="OrthoDB" id="5427664at2759"/>
<evidence type="ECO:0000256" key="2">
    <source>
        <dbReference type="SAM" id="Phobius"/>
    </source>
</evidence>
<keyword evidence="2" id="KW-1133">Transmembrane helix</keyword>
<feature type="transmembrane region" description="Helical" evidence="2">
    <location>
        <begin position="322"/>
        <end position="342"/>
    </location>
</feature>
<protein>
    <submittedName>
        <fullName evidence="3">Uncharacterized protein</fullName>
    </submittedName>
</protein>
<organism evidence="3 4">
    <name type="scientific">Botryobasidium botryosum (strain FD-172 SS1)</name>
    <dbReference type="NCBI Taxonomy" id="930990"/>
    <lineage>
        <taxon>Eukaryota</taxon>
        <taxon>Fungi</taxon>
        <taxon>Dikarya</taxon>
        <taxon>Basidiomycota</taxon>
        <taxon>Agaricomycotina</taxon>
        <taxon>Agaricomycetes</taxon>
        <taxon>Cantharellales</taxon>
        <taxon>Botryobasidiaceae</taxon>
        <taxon>Botryobasidium</taxon>
    </lineage>
</organism>
<feature type="transmembrane region" description="Helical" evidence="2">
    <location>
        <begin position="280"/>
        <end position="302"/>
    </location>
</feature>
<gene>
    <name evidence="3" type="ORF">BOTBODRAFT_45100</name>
</gene>
<feature type="transmembrane region" description="Helical" evidence="2">
    <location>
        <begin position="65"/>
        <end position="83"/>
    </location>
</feature>
<evidence type="ECO:0000256" key="1">
    <source>
        <dbReference type="SAM" id="MobiDB-lite"/>
    </source>
</evidence>
<feature type="region of interest" description="Disordered" evidence="1">
    <location>
        <begin position="124"/>
        <end position="149"/>
    </location>
</feature>
<proteinExistence type="predicted"/>
<evidence type="ECO:0000313" key="4">
    <source>
        <dbReference type="Proteomes" id="UP000027195"/>
    </source>
</evidence>
<feature type="transmembrane region" description="Helical" evidence="2">
    <location>
        <begin position="178"/>
        <end position="201"/>
    </location>
</feature>
<feature type="transmembrane region" description="Helical" evidence="2">
    <location>
        <begin position="238"/>
        <end position="259"/>
    </location>
</feature>
<dbReference type="AlphaFoldDB" id="A0A067MG26"/>
<dbReference type="HOGENOM" id="CLU_040314_0_0_1"/>
<name>A0A067MG26_BOTB1</name>
<keyword evidence="2" id="KW-0472">Membrane</keyword>
<dbReference type="Proteomes" id="UP000027195">
    <property type="component" value="Unassembled WGS sequence"/>
</dbReference>
<feature type="transmembrane region" description="Helical" evidence="2">
    <location>
        <begin position="43"/>
        <end position="59"/>
    </location>
</feature>
<accession>A0A067MG26</accession>
<evidence type="ECO:0000313" key="3">
    <source>
        <dbReference type="EMBL" id="KDQ13670.1"/>
    </source>
</evidence>
<keyword evidence="2" id="KW-0812">Transmembrane</keyword>
<sequence length="383" mass="42480">MSLNCSAVRSDPQAQASYCANSNLTDCCGICPNTDLAGIGVRLAFYLQSVMNVIVVFVSPEDSTASAWGATIMSIALIVPAMIQKKQGQLSLHHATLALNYSSLSTLISLAISPMCTIWHPKVPPQQEISDSRNQQNTNRGPPRADEKDYKMTADDLEKRWGRTILAAALLLQVRLSVFSILLLTHPIFLIDLLAVDLGLYPFPDPRYSQTPCNADTNIVLFFGVITTAYHINRDKYSIWPAWLLFSLSTTAIWGAILVHNIHKSNSPGEAAKKNLRLRLRNWGSSLGHLFALFFAVMYVGVAEKQIRANDILVGENEISSFGSVAALLLAVAPSWTVASSLRRKFKPGWEKPNKGWRTALIEVCRATFGRMTVWWEDKRKCN</sequence>
<reference evidence="4" key="1">
    <citation type="journal article" date="2014" name="Proc. Natl. Acad. Sci. U.S.A.">
        <title>Extensive sampling of basidiomycete genomes demonstrates inadequacy of the white-rot/brown-rot paradigm for wood decay fungi.</title>
        <authorList>
            <person name="Riley R."/>
            <person name="Salamov A.A."/>
            <person name="Brown D.W."/>
            <person name="Nagy L.G."/>
            <person name="Floudas D."/>
            <person name="Held B.W."/>
            <person name="Levasseur A."/>
            <person name="Lombard V."/>
            <person name="Morin E."/>
            <person name="Otillar R."/>
            <person name="Lindquist E.A."/>
            <person name="Sun H."/>
            <person name="LaButti K.M."/>
            <person name="Schmutz J."/>
            <person name="Jabbour D."/>
            <person name="Luo H."/>
            <person name="Baker S.E."/>
            <person name="Pisabarro A.G."/>
            <person name="Walton J.D."/>
            <person name="Blanchette R.A."/>
            <person name="Henrissat B."/>
            <person name="Martin F."/>
            <person name="Cullen D."/>
            <person name="Hibbett D.S."/>
            <person name="Grigoriev I.V."/>
        </authorList>
    </citation>
    <scope>NUCLEOTIDE SEQUENCE [LARGE SCALE GENOMIC DNA]</scope>
    <source>
        <strain evidence="4">FD-172 SS1</strain>
    </source>
</reference>